<feature type="compositionally biased region" description="Basic and acidic residues" evidence="1">
    <location>
        <begin position="14"/>
        <end position="27"/>
    </location>
</feature>
<accession>A0AAD5I6X5</accession>
<dbReference type="AlphaFoldDB" id="A0AAD5I6X5"/>
<keyword evidence="3" id="KW-1185">Reference proteome</keyword>
<evidence type="ECO:0000313" key="3">
    <source>
        <dbReference type="Proteomes" id="UP001064489"/>
    </source>
</evidence>
<organism evidence="2 3">
    <name type="scientific">Acer negundo</name>
    <name type="common">Box elder</name>
    <dbReference type="NCBI Taxonomy" id="4023"/>
    <lineage>
        <taxon>Eukaryota</taxon>
        <taxon>Viridiplantae</taxon>
        <taxon>Streptophyta</taxon>
        <taxon>Embryophyta</taxon>
        <taxon>Tracheophyta</taxon>
        <taxon>Spermatophyta</taxon>
        <taxon>Magnoliopsida</taxon>
        <taxon>eudicotyledons</taxon>
        <taxon>Gunneridae</taxon>
        <taxon>Pentapetalae</taxon>
        <taxon>rosids</taxon>
        <taxon>malvids</taxon>
        <taxon>Sapindales</taxon>
        <taxon>Sapindaceae</taxon>
        <taxon>Hippocastanoideae</taxon>
        <taxon>Acereae</taxon>
        <taxon>Acer</taxon>
    </lineage>
</organism>
<reference evidence="2" key="2">
    <citation type="submission" date="2023-02" db="EMBL/GenBank/DDBJ databases">
        <authorList>
            <person name="Swenson N.G."/>
            <person name="Wegrzyn J.L."/>
            <person name="Mcevoy S.L."/>
        </authorList>
    </citation>
    <scope>NUCLEOTIDE SEQUENCE</scope>
    <source>
        <strain evidence="2">91603</strain>
        <tissue evidence="2">Leaf</tissue>
    </source>
</reference>
<protein>
    <recommendedName>
        <fullName evidence="4">DUF4283 domain-containing protein</fullName>
    </recommendedName>
</protein>
<dbReference type="Proteomes" id="UP001064489">
    <property type="component" value="Chromosome 11"/>
</dbReference>
<comment type="caution">
    <text evidence="2">The sequence shown here is derived from an EMBL/GenBank/DDBJ whole genome shotgun (WGS) entry which is preliminary data.</text>
</comment>
<dbReference type="EMBL" id="JAJSOW010000108">
    <property type="protein sequence ID" value="KAI9154106.1"/>
    <property type="molecule type" value="Genomic_DNA"/>
</dbReference>
<name>A0AAD5I6X5_ACENE</name>
<gene>
    <name evidence="2" type="ORF">LWI28_020966</name>
</gene>
<evidence type="ECO:0000313" key="2">
    <source>
        <dbReference type="EMBL" id="KAI9154106.1"/>
    </source>
</evidence>
<proteinExistence type="predicted"/>
<sequence>MKGPKSFTEAVVEGGRDRQESRNGKEGKIRKISWHTNKEESRWVEFSVEFISSRFLWGDVMDRCKASGNCLVSAFTTRWFCLSGFPVRMWCPSFLKVIGNSFGSTVHVEKMRSLSGRMDCC</sequence>
<evidence type="ECO:0008006" key="4">
    <source>
        <dbReference type="Google" id="ProtNLM"/>
    </source>
</evidence>
<evidence type="ECO:0000256" key="1">
    <source>
        <dbReference type="SAM" id="MobiDB-lite"/>
    </source>
</evidence>
<feature type="region of interest" description="Disordered" evidence="1">
    <location>
        <begin position="1"/>
        <end position="27"/>
    </location>
</feature>
<reference evidence="2" key="1">
    <citation type="journal article" date="2022" name="Plant J.">
        <title>Strategies of tolerance reflected in two North American maple genomes.</title>
        <authorList>
            <person name="McEvoy S.L."/>
            <person name="Sezen U.U."/>
            <person name="Trouern-Trend A."/>
            <person name="McMahon S.M."/>
            <person name="Schaberg P.G."/>
            <person name="Yang J."/>
            <person name="Wegrzyn J.L."/>
            <person name="Swenson N.G."/>
        </authorList>
    </citation>
    <scope>NUCLEOTIDE SEQUENCE</scope>
    <source>
        <strain evidence="2">91603</strain>
    </source>
</reference>